<name>A0A645CA77_9ZZZZ</name>
<evidence type="ECO:0000313" key="1">
    <source>
        <dbReference type="EMBL" id="MPM73834.1"/>
    </source>
</evidence>
<reference evidence="1" key="1">
    <citation type="submission" date="2019-08" db="EMBL/GenBank/DDBJ databases">
        <authorList>
            <person name="Kucharzyk K."/>
            <person name="Murdoch R.W."/>
            <person name="Higgins S."/>
            <person name="Loffler F."/>
        </authorList>
    </citation>
    <scope>NUCLEOTIDE SEQUENCE</scope>
</reference>
<accession>A0A645CA77</accession>
<organism evidence="1">
    <name type="scientific">bioreactor metagenome</name>
    <dbReference type="NCBI Taxonomy" id="1076179"/>
    <lineage>
        <taxon>unclassified sequences</taxon>
        <taxon>metagenomes</taxon>
        <taxon>ecological metagenomes</taxon>
    </lineage>
</organism>
<comment type="caution">
    <text evidence="1">The sequence shown here is derived from an EMBL/GenBank/DDBJ whole genome shotgun (WGS) entry which is preliminary data.</text>
</comment>
<proteinExistence type="predicted"/>
<gene>
    <name evidence="1" type="ORF">SDC9_120819</name>
</gene>
<protein>
    <submittedName>
        <fullName evidence="1">Uncharacterized protein</fullName>
    </submittedName>
</protein>
<dbReference type="AlphaFoldDB" id="A0A645CA77"/>
<dbReference type="EMBL" id="VSSQ01025601">
    <property type="protein sequence ID" value="MPM73834.1"/>
    <property type="molecule type" value="Genomic_DNA"/>
</dbReference>
<sequence>MSAGQQSRESQGFLKGTVLVKQQRAAADRRIVKLARIGVVDKNVCRRCAEGLGCRGNLGNAVCHVETTGLGEKGVDVCSVGSHVIKIEARIGGAQRI</sequence>